<proteinExistence type="predicted"/>
<feature type="compositionally biased region" description="Low complexity" evidence="1">
    <location>
        <begin position="203"/>
        <end position="214"/>
    </location>
</feature>
<gene>
    <name evidence="3" type="ORF">QCO44_06245</name>
</gene>
<dbReference type="Proteomes" id="UP001559623">
    <property type="component" value="Unassembled WGS sequence"/>
</dbReference>
<accession>A0ABV3X4W5</accession>
<evidence type="ECO:0000313" key="4">
    <source>
        <dbReference type="Proteomes" id="UP001559623"/>
    </source>
</evidence>
<feature type="region of interest" description="Disordered" evidence="1">
    <location>
        <begin position="159"/>
        <end position="242"/>
    </location>
</feature>
<dbReference type="RefSeq" id="WP_368846966.1">
    <property type="nucleotide sequence ID" value="NZ_CP194411.1"/>
</dbReference>
<evidence type="ECO:0000259" key="2">
    <source>
        <dbReference type="Pfam" id="PF05239"/>
    </source>
</evidence>
<organism evidence="3 4">
    <name type="scientific">Selenomonas sputigena</name>
    <dbReference type="NCBI Taxonomy" id="69823"/>
    <lineage>
        <taxon>Bacteria</taxon>
        <taxon>Bacillati</taxon>
        <taxon>Bacillota</taxon>
        <taxon>Negativicutes</taxon>
        <taxon>Selenomonadales</taxon>
        <taxon>Selenomonadaceae</taxon>
        <taxon>Selenomonas</taxon>
    </lineage>
</organism>
<evidence type="ECO:0000256" key="1">
    <source>
        <dbReference type="SAM" id="MobiDB-lite"/>
    </source>
</evidence>
<feature type="domain" description="PRC-barrel" evidence="2">
    <location>
        <begin position="4"/>
        <end position="72"/>
    </location>
</feature>
<dbReference type="SUPFAM" id="SSF50346">
    <property type="entry name" value="PRC-barrel domain"/>
    <property type="match status" value="1"/>
</dbReference>
<dbReference type="Gene3D" id="2.30.30.240">
    <property type="entry name" value="PRC-barrel domain"/>
    <property type="match status" value="1"/>
</dbReference>
<reference evidence="3 4" key="1">
    <citation type="submission" date="2023-04" db="EMBL/GenBank/DDBJ databases">
        <title>Genome Sequence of Selenomonas sputigena ATCC 33150.</title>
        <authorList>
            <person name="Miller D.P."/>
            <person name="Anvari S."/>
            <person name="Polson S.W."/>
            <person name="Macdonald M."/>
            <person name="Mcdowell J.V."/>
        </authorList>
    </citation>
    <scope>NUCLEOTIDE SEQUENCE [LARGE SCALE GENOMIC DNA]</scope>
    <source>
        <strain evidence="3 4">ATCC 33150</strain>
    </source>
</reference>
<feature type="compositionally biased region" description="Basic and acidic residues" evidence="1">
    <location>
        <begin position="232"/>
        <end position="242"/>
    </location>
</feature>
<dbReference type="InterPro" id="IPR011033">
    <property type="entry name" value="PRC_barrel-like_sf"/>
</dbReference>
<feature type="compositionally biased region" description="Low complexity" evidence="1">
    <location>
        <begin position="164"/>
        <end position="184"/>
    </location>
</feature>
<dbReference type="EMBL" id="JARVLH010000003">
    <property type="protein sequence ID" value="MEX5285240.1"/>
    <property type="molecule type" value="Genomic_DNA"/>
</dbReference>
<sequence>MKKSTQILGLPVISITEGRELGMSKTLLIDAKNGAVAAITIEDDDWYRGVKLLPYDSVIAVGEDAVTITNSENILTLEDAVDFENLLDENVRIIGTKAITKAGTIQGSVTEIYVGDDGKVVQCEITTPDGTTNDIAADEISIFGKQVTVIDGGSLEKKTSDVMPAAAEPAAEPAYEEPSAPVEPETAHETADFEPTPEPEPAPAVEEPPVQEPAIEAEPEPIPEPAADPEDAAEKAAAKATEDRHRRFLLGKKASRTISTDTGVVIVEAGADITEEVLQKAKLANKIIELSMNVQ</sequence>
<comment type="caution">
    <text evidence="3">The sequence shown here is derived from an EMBL/GenBank/DDBJ whole genome shotgun (WGS) entry which is preliminary data.</text>
</comment>
<feature type="compositionally biased region" description="Acidic residues" evidence="1">
    <location>
        <begin position="215"/>
        <end position="231"/>
    </location>
</feature>
<evidence type="ECO:0000313" key="3">
    <source>
        <dbReference type="EMBL" id="MEX5285240.1"/>
    </source>
</evidence>
<name>A0ABV3X4W5_9FIRM</name>
<dbReference type="Pfam" id="PF05239">
    <property type="entry name" value="PRC"/>
    <property type="match status" value="1"/>
</dbReference>
<keyword evidence="4" id="KW-1185">Reference proteome</keyword>
<dbReference type="InterPro" id="IPR027275">
    <property type="entry name" value="PRC-brl_dom"/>
</dbReference>
<protein>
    <submittedName>
        <fullName evidence="3">PRC-barrel domain-containing protein</fullName>
    </submittedName>
</protein>